<feature type="compositionally biased region" description="Polar residues" evidence="1">
    <location>
        <begin position="510"/>
        <end position="519"/>
    </location>
</feature>
<evidence type="ECO:0000256" key="1">
    <source>
        <dbReference type="SAM" id="MobiDB-lite"/>
    </source>
</evidence>
<feature type="compositionally biased region" description="Low complexity" evidence="1">
    <location>
        <begin position="425"/>
        <end position="448"/>
    </location>
</feature>
<dbReference type="GeneID" id="92514275"/>
<dbReference type="KEGG" id="lmat:92514275"/>
<feature type="compositionally biased region" description="Polar residues" evidence="1">
    <location>
        <begin position="46"/>
        <end position="57"/>
    </location>
</feature>
<dbReference type="RefSeq" id="XP_067177994.1">
    <property type="nucleotide sequence ID" value="XM_067321763.1"/>
</dbReference>
<evidence type="ECO:0000313" key="3">
    <source>
        <dbReference type="Proteomes" id="UP000673552"/>
    </source>
</evidence>
<name>A0A836GK38_9TRYP</name>
<feature type="region of interest" description="Disordered" evidence="1">
    <location>
        <begin position="27"/>
        <end position="57"/>
    </location>
</feature>
<gene>
    <name evidence="2" type="ORF">LSCM1_04250</name>
</gene>
<feature type="region of interest" description="Disordered" evidence="1">
    <location>
        <begin position="510"/>
        <end position="601"/>
    </location>
</feature>
<feature type="region of interest" description="Disordered" evidence="1">
    <location>
        <begin position="822"/>
        <end position="863"/>
    </location>
</feature>
<feature type="region of interest" description="Disordered" evidence="1">
    <location>
        <begin position="412"/>
        <end position="494"/>
    </location>
</feature>
<feature type="compositionally biased region" description="Basic and acidic residues" evidence="1">
    <location>
        <begin position="591"/>
        <end position="601"/>
    </location>
</feature>
<dbReference type="AlphaFoldDB" id="A0A836GK38"/>
<dbReference type="Proteomes" id="UP000673552">
    <property type="component" value="Chromosome 26"/>
</dbReference>
<comment type="caution">
    <text evidence="2">The sequence shown here is derived from an EMBL/GenBank/DDBJ whole genome shotgun (WGS) entry which is preliminary data.</text>
</comment>
<proteinExistence type="predicted"/>
<feature type="compositionally biased region" description="Basic and acidic residues" evidence="1">
    <location>
        <begin position="475"/>
        <end position="488"/>
    </location>
</feature>
<reference evidence="2 3" key="1">
    <citation type="submission" date="2021-03" db="EMBL/GenBank/DDBJ databases">
        <title>Leishmania (Mundinia) martiniquensis Genome sequencing and assembly.</title>
        <authorList>
            <person name="Almutairi H."/>
            <person name="Gatherer D."/>
        </authorList>
    </citation>
    <scope>NUCLEOTIDE SEQUENCE [LARGE SCALE GENOMIC DNA]</scope>
    <source>
        <strain evidence="2">LSCM1</strain>
    </source>
</reference>
<organism evidence="2 3">
    <name type="scientific">Leishmania martiniquensis</name>
    <dbReference type="NCBI Taxonomy" id="1580590"/>
    <lineage>
        <taxon>Eukaryota</taxon>
        <taxon>Discoba</taxon>
        <taxon>Euglenozoa</taxon>
        <taxon>Kinetoplastea</taxon>
        <taxon>Metakinetoplastina</taxon>
        <taxon>Trypanosomatida</taxon>
        <taxon>Trypanosomatidae</taxon>
        <taxon>Leishmaniinae</taxon>
        <taxon>Leishmania</taxon>
    </lineage>
</organism>
<feature type="compositionally biased region" description="Low complexity" evidence="1">
    <location>
        <begin position="340"/>
        <end position="351"/>
    </location>
</feature>
<accession>A0A836GK38</accession>
<feature type="region of interest" description="Disordered" evidence="1">
    <location>
        <begin position="340"/>
        <end position="359"/>
    </location>
</feature>
<dbReference type="EMBL" id="JAFEUZ010000026">
    <property type="protein sequence ID" value="KAG5476536.1"/>
    <property type="molecule type" value="Genomic_DNA"/>
</dbReference>
<sequence length="863" mass="89998">MSHPSEGNGDVPTSMETPLSASLLSRGAGSFASHHPTTAAEALRPMSSSLSDGTAAPQQSLLVEEANMCSTFAHPPPLGTGAQSNLRATKTRLRIAQEAELGVLVRLRLLTEALMGVMSVCNSAGVAGRALTVARGGGDATEVVAPPAEGAMRAVLPAVIACPSGTGREEAMHLQAEMQIMMRCVTIPRAGLSAAAREQYSALRETLERHLCRRWDGVIGSTGGITGSNSCNLTSGTTQDLPSTGYYGAISSAFGSQTTEAIESGGVGAPTPHRIAKEGSDPSTDPAARHFGAVQVRRGACFFCDRCYCPPSPPRRSVSPCKQHVTEACGEAEVSTASAGTGSCSTSWGTGVPDSSTTPSHVCGLADRLMGETNGASRTAVRLPLPTRTPLTVKVSSAAWETMEERDVIKEGAKSGYSEEETGEATPAPSAPTASTRSAATTTSRPSPGVAKAEPCSPLSPCVLPRARHGAATVKTRESNDHADRGEELPEDIFLPPTTVKSLLDRLSQPLSATPSSSVGDVDEEGTYFPTPPPVKAHRRCEDECEQAGRHPAAGDSGNASGGADGNSAAPTMLNPTAPATTPHPGLLFGGDRDEGGDEPTRARQWETRMETATSPLAPIASGGQEGALQAVSVTHVSRPPPAPSLPPPKPAHTLTATDILATITALPPPSSSSLLSKCTRRAGKQTRAMRKMSAALAEAQRPLCDARKRLREVGDEEVRVDVCDRALVAVPLAGLPSLGADVAWSASAELGRGVCEEIDNDRPCGSAAALRTESESGQCTTHQEERAPRGCVRTREQRNRDAARAERVFGAVRGAYRLLTPASLGTSPRRRRATTEPDEALSPPSPSLSQSTPRQFWDISFS</sequence>
<protein>
    <submittedName>
        <fullName evidence="2">Uncharacterized protein</fullName>
    </submittedName>
</protein>
<evidence type="ECO:0000313" key="2">
    <source>
        <dbReference type="EMBL" id="KAG5476536.1"/>
    </source>
</evidence>
<keyword evidence="3" id="KW-1185">Reference proteome</keyword>
<dbReference type="OrthoDB" id="267305at2759"/>